<keyword evidence="7" id="KW-0319">Glycerol metabolism</keyword>
<evidence type="ECO:0000256" key="4">
    <source>
        <dbReference type="ARBA" id="ARBA00022679"/>
    </source>
</evidence>
<name>A0AAD5SJZ6_9FUNG</name>
<dbReference type="PANTHER" id="PTHR28629:SF4">
    <property type="entry name" value="TRIOKINASE_FMN CYCLASE"/>
    <property type="match status" value="1"/>
</dbReference>
<dbReference type="GO" id="GO:0005524">
    <property type="term" value="F:ATP binding"/>
    <property type="evidence" value="ECO:0007669"/>
    <property type="project" value="UniProtKB-KW"/>
</dbReference>
<dbReference type="SMART" id="SM01120">
    <property type="entry name" value="Dak2"/>
    <property type="match status" value="1"/>
</dbReference>
<evidence type="ECO:0000259" key="12">
    <source>
        <dbReference type="PROSITE" id="PS51481"/>
    </source>
</evidence>
<evidence type="ECO:0000256" key="9">
    <source>
        <dbReference type="ARBA" id="ARBA00047974"/>
    </source>
</evidence>
<dbReference type="PROSITE" id="PS51480">
    <property type="entry name" value="DHAL"/>
    <property type="match status" value="1"/>
</dbReference>
<dbReference type="GO" id="GO:0005829">
    <property type="term" value="C:cytosol"/>
    <property type="evidence" value="ECO:0007669"/>
    <property type="project" value="TreeGrafter"/>
</dbReference>
<evidence type="ECO:0000256" key="8">
    <source>
        <dbReference type="ARBA" id="ARBA00022840"/>
    </source>
</evidence>
<dbReference type="InterPro" id="IPR036117">
    <property type="entry name" value="DhaL_dom_sf"/>
</dbReference>
<comment type="pathway">
    <text evidence="2">Polyol metabolism; glycerol fermentation; glycerone phosphate from glycerol (oxidative route): step 2/2.</text>
</comment>
<evidence type="ECO:0000256" key="6">
    <source>
        <dbReference type="ARBA" id="ARBA00022777"/>
    </source>
</evidence>
<dbReference type="SUPFAM" id="SSF101473">
    <property type="entry name" value="DhaL-like"/>
    <property type="match status" value="1"/>
</dbReference>
<gene>
    <name evidence="13" type="ORF">HK097_005541</name>
</gene>
<keyword evidence="4" id="KW-0808">Transferase</keyword>
<comment type="function">
    <text evidence="1">Catalyzes both the phosphorylation of dihydroxyacetone and of glyceraldehyde.</text>
</comment>
<keyword evidence="6" id="KW-0418">Kinase</keyword>
<evidence type="ECO:0000313" key="14">
    <source>
        <dbReference type="Proteomes" id="UP001212841"/>
    </source>
</evidence>
<evidence type="ECO:0000256" key="3">
    <source>
        <dbReference type="ARBA" id="ARBA00008757"/>
    </source>
</evidence>
<dbReference type="Gene3D" id="1.25.40.340">
    <property type="match status" value="1"/>
</dbReference>
<organism evidence="13 14">
    <name type="scientific">Rhizophlyctis rosea</name>
    <dbReference type="NCBI Taxonomy" id="64517"/>
    <lineage>
        <taxon>Eukaryota</taxon>
        <taxon>Fungi</taxon>
        <taxon>Fungi incertae sedis</taxon>
        <taxon>Chytridiomycota</taxon>
        <taxon>Chytridiomycota incertae sedis</taxon>
        <taxon>Chytridiomycetes</taxon>
        <taxon>Rhizophlyctidales</taxon>
        <taxon>Rhizophlyctidaceae</taxon>
        <taxon>Rhizophlyctis</taxon>
    </lineage>
</organism>
<proteinExistence type="inferred from homology"/>
<comment type="catalytic activity">
    <reaction evidence="9">
        <text>D-glyceraldehyde + ATP = D-glyceraldehyde 3-phosphate + ADP + H(+)</text>
        <dbReference type="Rhea" id="RHEA:13941"/>
        <dbReference type="ChEBI" id="CHEBI:15378"/>
        <dbReference type="ChEBI" id="CHEBI:17378"/>
        <dbReference type="ChEBI" id="CHEBI:30616"/>
        <dbReference type="ChEBI" id="CHEBI:59776"/>
        <dbReference type="ChEBI" id="CHEBI:456216"/>
        <dbReference type="EC" id="2.7.1.28"/>
    </reaction>
</comment>
<dbReference type="Pfam" id="PF02733">
    <property type="entry name" value="Dak1"/>
    <property type="match status" value="1"/>
</dbReference>
<dbReference type="AlphaFoldDB" id="A0AAD5SJZ6"/>
<dbReference type="InterPro" id="IPR050861">
    <property type="entry name" value="Dihydroxyacetone_Kinase"/>
</dbReference>
<dbReference type="FunFam" id="1.25.40.340:FF:000002">
    <property type="entry name" value="Dihydroxyacetone kinase, L subunit"/>
    <property type="match status" value="1"/>
</dbReference>
<dbReference type="PROSITE" id="PS51481">
    <property type="entry name" value="DHAK"/>
    <property type="match status" value="1"/>
</dbReference>
<evidence type="ECO:0000256" key="5">
    <source>
        <dbReference type="ARBA" id="ARBA00022741"/>
    </source>
</evidence>
<dbReference type="GO" id="GO:0050354">
    <property type="term" value="F:triokinase activity"/>
    <property type="evidence" value="ECO:0007669"/>
    <property type="project" value="UniProtKB-EC"/>
</dbReference>
<evidence type="ECO:0000256" key="7">
    <source>
        <dbReference type="ARBA" id="ARBA00022798"/>
    </source>
</evidence>
<feature type="domain" description="DhaK" evidence="12">
    <location>
        <begin position="1"/>
        <end position="248"/>
    </location>
</feature>
<keyword evidence="14" id="KW-1185">Reference proteome</keyword>
<protein>
    <submittedName>
        <fullName evidence="13">Uncharacterized protein</fullName>
    </submittedName>
</protein>
<evidence type="ECO:0000256" key="1">
    <source>
        <dbReference type="ARBA" id="ARBA00003264"/>
    </source>
</evidence>
<dbReference type="Gene3D" id="3.40.50.10440">
    <property type="entry name" value="Dihydroxyacetone kinase, domain 1"/>
    <property type="match status" value="1"/>
</dbReference>
<keyword evidence="8" id="KW-0067">ATP-binding</keyword>
<feature type="domain" description="DhaL" evidence="11">
    <location>
        <begin position="284"/>
        <end position="494"/>
    </location>
</feature>
<evidence type="ECO:0000259" key="11">
    <source>
        <dbReference type="PROSITE" id="PS51480"/>
    </source>
</evidence>
<dbReference type="GO" id="GO:0019563">
    <property type="term" value="P:glycerol catabolic process"/>
    <property type="evidence" value="ECO:0007669"/>
    <property type="project" value="TreeGrafter"/>
</dbReference>
<comment type="similarity">
    <text evidence="3">Belongs to the dihydroxyacetone kinase (DAK) family.</text>
</comment>
<dbReference type="Pfam" id="PF02734">
    <property type="entry name" value="Dak2"/>
    <property type="match status" value="1"/>
</dbReference>
<reference evidence="13" key="1">
    <citation type="submission" date="2020-05" db="EMBL/GenBank/DDBJ databases">
        <title>Phylogenomic resolution of chytrid fungi.</title>
        <authorList>
            <person name="Stajich J.E."/>
            <person name="Amses K."/>
            <person name="Simmons R."/>
            <person name="Seto K."/>
            <person name="Myers J."/>
            <person name="Bonds A."/>
            <person name="Quandt C.A."/>
            <person name="Barry K."/>
            <person name="Liu P."/>
            <person name="Grigoriev I."/>
            <person name="Longcore J.E."/>
            <person name="James T.Y."/>
        </authorList>
    </citation>
    <scope>NUCLEOTIDE SEQUENCE</scope>
    <source>
        <strain evidence="13">JEL0318</strain>
    </source>
</reference>
<dbReference type="SUPFAM" id="SSF82549">
    <property type="entry name" value="DAK1/DegV-like"/>
    <property type="match status" value="1"/>
</dbReference>
<accession>A0AAD5SJZ6</accession>
<evidence type="ECO:0000256" key="10">
    <source>
        <dbReference type="ARBA" id="ARBA00048898"/>
    </source>
</evidence>
<dbReference type="GO" id="GO:0004371">
    <property type="term" value="F:glycerone kinase activity"/>
    <property type="evidence" value="ECO:0007669"/>
    <property type="project" value="UniProtKB-EC"/>
</dbReference>
<comment type="caution">
    <text evidence="13">The sequence shown here is derived from an EMBL/GenBank/DDBJ whole genome shotgun (WGS) entry which is preliminary data.</text>
</comment>
<dbReference type="Proteomes" id="UP001212841">
    <property type="component" value="Unassembled WGS sequence"/>
</dbReference>
<comment type="catalytic activity">
    <reaction evidence="10">
        <text>dihydroxyacetone + ATP = dihydroxyacetone phosphate + ADP + H(+)</text>
        <dbReference type="Rhea" id="RHEA:15773"/>
        <dbReference type="ChEBI" id="CHEBI:15378"/>
        <dbReference type="ChEBI" id="CHEBI:16016"/>
        <dbReference type="ChEBI" id="CHEBI:30616"/>
        <dbReference type="ChEBI" id="CHEBI:57642"/>
        <dbReference type="ChEBI" id="CHEBI:456216"/>
        <dbReference type="EC" id="2.7.1.29"/>
    </reaction>
</comment>
<evidence type="ECO:0000256" key="2">
    <source>
        <dbReference type="ARBA" id="ARBA00004778"/>
    </source>
</evidence>
<keyword evidence="5" id="KW-0547">Nucleotide-binding</keyword>
<dbReference type="InterPro" id="IPR004007">
    <property type="entry name" value="DhaL_dom"/>
</dbReference>
<dbReference type="PANTHER" id="PTHR28629">
    <property type="entry name" value="TRIOKINASE/FMN CYCLASE"/>
    <property type="match status" value="1"/>
</dbReference>
<evidence type="ECO:0000313" key="13">
    <source>
        <dbReference type="EMBL" id="KAJ3056617.1"/>
    </source>
</evidence>
<dbReference type="Gene3D" id="3.30.1180.20">
    <property type="entry name" value="Dihydroxyacetone kinase, domain 2"/>
    <property type="match status" value="1"/>
</dbReference>
<dbReference type="InterPro" id="IPR004006">
    <property type="entry name" value="DhaK_dom"/>
</dbReference>
<dbReference type="EMBL" id="JADGJD010000026">
    <property type="protein sequence ID" value="KAJ3056617.1"/>
    <property type="molecule type" value="Genomic_DNA"/>
</dbReference>
<sequence length="500" mass="52862">MKSLSPVVKIRHLMQQPGDRLQFGKAAERAKRELSINVKMVVVGEDCSIPKDNIGAAGRRGLAGVIFVHKVAGHLARSGASLEEVHRTALHVAGNIGTVGVALTPCTIPGASPAFSIEPDEMEIGLGIHGESGTQRLKLLSAREATKQMLDMITSKSADRNYIPLGEKSKVVLLVELSGHYRYHFVDLWFTDFAVSHGLEPVRILSGTLMTSLEMIGASITLLAHNDDSDLSRVVLEGLDSSVQANAWPPVCMWKRDQQEKPALEGDDTTAVRKLYPMETDFGQHLHSILRAVADALIQAEPQLTAYDQVVGDGDCGTSFARGAQAILDELSDDSKDGLYLPLDAIADALTMLSTVVERNMGGTAGAMCCLFLDAAANSLGKAANQEPLLADWADAVEAGADAIKHYGGAAEGDRTMIDALQPLARSLKDSIVGKFNSTEAATRAAQAARQGAAKTAELDKAKAGRTSYLGPSVKGTPDPGAVAIAVIVEAVAGVLNVEA</sequence>